<feature type="domain" description="CobB/CobQ-like glutamine amidotransferase" evidence="2">
    <location>
        <begin position="63"/>
        <end position="247"/>
    </location>
</feature>
<evidence type="ECO:0000256" key="1">
    <source>
        <dbReference type="ARBA" id="ARBA00022962"/>
    </source>
</evidence>
<evidence type="ECO:0000313" key="3">
    <source>
        <dbReference type="EMBL" id="MPN02453.1"/>
    </source>
</evidence>
<dbReference type="SUPFAM" id="SSF52317">
    <property type="entry name" value="Class I glutamine amidotransferase-like"/>
    <property type="match status" value="1"/>
</dbReference>
<dbReference type="Gene3D" id="3.40.50.880">
    <property type="match status" value="1"/>
</dbReference>
<dbReference type="InterPro" id="IPR027417">
    <property type="entry name" value="P-loop_NTPase"/>
</dbReference>
<proteinExistence type="inferred from homology"/>
<dbReference type="PANTHER" id="PTHR21343">
    <property type="entry name" value="DETHIOBIOTIN SYNTHETASE"/>
    <property type="match status" value="1"/>
</dbReference>
<dbReference type="Pfam" id="PF07685">
    <property type="entry name" value="GATase_3"/>
    <property type="match status" value="1"/>
</dbReference>
<name>A0A645EPI5_9ZZZZ</name>
<dbReference type="NCBIfam" id="NF001989">
    <property type="entry name" value="PRK00784.1"/>
    <property type="match status" value="1"/>
</dbReference>
<dbReference type="PANTHER" id="PTHR21343:SF1">
    <property type="entry name" value="COBYRIC ACID SYNTHASE"/>
    <property type="match status" value="1"/>
</dbReference>
<dbReference type="GO" id="GO:0003824">
    <property type="term" value="F:catalytic activity"/>
    <property type="evidence" value="ECO:0007669"/>
    <property type="project" value="InterPro"/>
</dbReference>
<organism evidence="3">
    <name type="scientific">bioreactor metagenome</name>
    <dbReference type="NCBI Taxonomy" id="1076179"/>
    <lineage>
        <taxon>unclassified sequences</taxon>
        <taxon>metagenomes</taxon>
        <taxon>ecological metagenomes</taxon>
    </lineage>
</organism>
<keyword evidence="1" id="KW-0315">Glutamine amidotransferase</keyword>
<reference evidence="3" key="1">
    <citation type="submission" date="2019-08" db="EMBL/GenBank/DDBJ databases">
        <authorList>
            <person name="Kucharzyk K."/>
            <person name="Murdoch R.W."/>
            <person name="Higgins S."/>
            <person name="Loffler F."/>
        </authorList>
    </citation>
    <scope>NUCLEOTIDE SEQUENCE</scope>
</reference>
<dbReference type="AlphaFoldDB" id="A0A645EPI5"/>
<accession>A0A645EPI5</accession>
<dbReference type="HAMAP" id="MF_00028">
    <property type="entry name" value="CobQ"/>
    <property type="match status" value="1"/>
</dbReference>
<dbReference type="UniPathway" id="UPA00148"/>
<sequence>MVGFVINRFRGDISLLESGLTWLEERTGKPVLGVLPYLHGLMLDAEDAIATAAIGDKREAKLKVVAPAYPRTSNHNDLDPLRLHPEVDFRWIGPGETPPAADLIVLPGSKAVRADLDWLRGQGWDGAIRKHLRYGGKVIGLCGGYQMLGRMIHDPLGLEGQAGSTPGLGVLDVETWLESEKQLCNVSGRLVLPGNPAMTGYEIHLGVTRGAGLSAAAVELADGRQDGAISGDGQVLGTYCHGVFDHPQALTALLAWAGMTETRSVDFAARREADLDRLADSVEAALDWPKLAAWLPR</sequence>
<dbReference type="GO" id="GO:0009236">
    <property type="term" value="P:cobalamin biosynthetic process"/>
    <property type="evidence" value="ECO:0007669"/>
    <property type="project" value="UniProtKB-UniPathway"/>
</dbReference>
<dbReference type="Gene3D" id="3.40.50.300">
    <property type="entry name" value="P-loop containing nucleotide triphosphate hydrolases"/>
    <property type="match status" value="1"/>
</dbReference>
<protein>
    <submittedName>
        <fullName evidence="3">Cobyric acid synthase</fullName>
    </submittedName>
</protein>
<dbReference type="EMBL" id="VSSQ01048407">
    <property type="protein sequence ID" value="MPN02453.1"/>
    <property type="molecule type" value="Genomic_DNA"/>
</dbReference>
<dbReference type="InterPro" id="IPR011698">
    <property type="entry name" value="GATase_3"/>
</dbReference>
<dbReference type="PROSITE" id="PS51274">
    <property type="entry name" value="GATASE_COBBQ"/>
    <property type="match status" value="1"/>
</dbReference>
<gene>
    <name evidence="3" type="primary">cobQ_28</name>
    <name evidence="3" type="ORF">SDC9_149669</name>
</gene>
<evidence type="ECO:0000259" key="2">
    <source>
        <dbReference type="Pfam" id="PF07685"/>
    </source>
</evidence>
<dbReference type="InterPro" id="IPR029062">
    <property type="entry name" value="Class_I_gatase-like"/>
</dbReference>
<comment type="caution">
    <text evidence="3">The sequence shown here is derived from an EMBL/GenBank/DDBJ whole genome shotgun (WGS) entry which is preliminary data.</text>
</comment>
<dbReference type="CDD" id="cd01750">
    <property type="entry name" value="GATase1_CobQ"/>
    <property type="match status" value="1"/>
</dbReference>
<dbReference type="SUPFAM" id="SSF52540">
    <property type="entry name" value="P-loop containing nucleoside triphosphate hydrolases"/>
    <property type="match status" value="1"/>
</dbReference>
<dbReference type="InterPro" id="IPR004459">
    <property type="entry name" value="CobQ_synth"/>
</dbReference>
<dbReference type="InterPro" id="IPR033949">
    <property type="entry name" value="CobQ_GATase1"/>
</dbReference>